<dbReference type="EMBL" id="UINC01012630">
    <property type="protein sequence ID" value="SVA55053.1"/>
    <property type="molecule type" value="Genomic_DNA"/>
</dbReference>
<gene>
    <name evidence="1" type="ORF">METZ01_LOCUS107907</name>
</gene>
<proteinExistence type="predicted"/>
<accession>A0A381WSY3</accession>
<sequence>MRIIFLLSCLLLLANCAQNSVMKFGKKCTLADAGGAYEKSFIWLVDRDNKTFNQKINKENCKKNI</sequence>
<organism evidence="1">
    <name type="scientific">marine metagenome</name>
    <dbReference type="NCBI Taxonomy" id="408172"/>
    <lineage>
        <taxon>unclassified sequences</taxon>
        <taxon>metagenomes</taxon>
        <taxon>ecological metagenomes</taxon>
    </lineage>
</organism>
<evidence type="ECO:0000313" key="1">
    <source>
        <dbReference type="EMBL" id="SVA55053.1"/>
    </source>
</evidence>
<name>A0A381WSY3_9ZZZZ</name>
<protein>
    <submittedName>
        <fullName evidence="1">Uncharacterized protein</fullName>
    </submittedName>
</protein>
<dbReference type="AlphaFoldDB" id="A0A381WSY3"/>
<reference evidence="1" key="1">
    <citation type="submission" date="2018-05" db="EMBL/GenBank/DDBJ databases">
        <authorList>
            <person name="Lanie J.A."/>
            <person name="Ng W.-L."/>
            <person name="Kazmierczak K.M."/>
            <person name="Andrzejewski T.M."/>
            <person name="Davidsen T.M."/>
            <person name="Wayne K.J."/>
            <person name="Tettelin H."/>
            <person name="Glass J.I."/>
            <person name="Rusch D."/>
            <person name="Podicherti R."/>
            <person name="Tsui H.-C.T."/>
            <person name="Winkler M.E."/>
        </authorList>
    </citation>
    <scope>NUCLEOTIDE SEQUENCE</scope>
</reference>